<gene>
    <name evidence="3" type="ORF">JD82_01860</name>
</gene>
<dbReference type="Pfam" id="PF09534">
    <property type="entry name" value="Trp_oprn_chp"/>
    <property type="match status" value="1"/>
</dbReference>
<dbReference type="InterPro" id="IPR019051">
    <property type="entry name" value="Trp_biosyn_TM_oprn/chp"/>
</dbReference>
<reference evidence="3 4" key="1">
    <citation type="submission" date="2019-07" db="EMBL/GenBank/DDBJ databases">
        <title>R&amp;d 2014.</title>
        <authorList>
            <person name="Klenk H.-P."/>
        </authorList>
    </citation>
    <scope>NUCLEOTIDE SEQUENCE [LARGE SCALE GENOMIC DNA]</scope>
    <source>
        <strain evidence="3 4">DSM 43194</strain>
    </source>
</reference>
<accession>A0A660C8T3</accession>
<feature type="region of interest" description="Disordered" evidence="1">
    <location>
        <begin position="1"/>
        <end position="55"/>
    </location>
</feature>
<dbReference type="OrthoDB" id="3697582at2"/>
<feature type="transmembrane region" description="Helical" evidence="2">
    <location>
        <begin position="108"/>
        <end position="128"/>
    </location>
</feature>
<dbReference type="AlphaFoldDB" id="A0A660C8T3"/>
<sequence>MHSRSTTGPDVSESDVPASDRSDGSGRAVPATEPSVPAGASGSSGAGQRPERGGAESAGRRALWIAVVALLLGAGALWGASGLVWIEVPRGLTVEGRMVEDLTGSDLVQWPVPIALLALAAVAATLASRGMARRILGGLLVVAGVWTAYLALGGDVGEVEWTGWAPGYEGASGRPERTVWGPAAAVAGGVLVACAGALLVAKGHRMARMGAKYTAPGTRRTTRDPDTELWDALSEGSDPTENTERAAGPERRGSRPNGGDG</sequence>
<evidence type="ECO:0000256" key="2">
    <source>
        <dbReference type="SAM" id="Phobius"/>
    </source>
</evidence>
<feature type="transmembrane region" description="Helical" evidence="2">
    <location>
        <begin position="62"/>
        <end position="88"/>
    </location>
</feature>
<keyword evidence="2" id="KW-0472">Membrane</keyword>
<name>A0A660C8T3_9PSEU</name>
<feature type="transmembrane region" description="Helical" evidence="2">
    <location>
        <begin position="179"/>
        <end position="201"/>
    </location>
</feature>
<feature type="compositionally biased region" description="Basic and acidic residues" evidence="1">
    <location>
        <begin position="242"/>
        <end position="253"/>
    </location>
</feature>
<organism evidence="3 4">
    <name type="scientific">Prauserella rugosa</name>
    <dbReference type="NCBI Taxonomy" id="43354"/>
    <lineage>
        <taxon>Bacteria</taxon>
        <taxon>Bacillati</taxon>
        <taxon>Actinomycetota</taxon>
        <taxon>Actinomycetes</taxon>
        <taxon>Pseudonocardiales</taxon>
        <taxon>Pseudonocardiaceae</taxon>
        <taxon>Prauserella</taxon>
    </lineage>
</organism>
<dbReference type="EMBL" id="VLJV01000001">
    <property type="protein sequence ID" value="TWH20020.1"/>
    <property type="molecule type" value="Genomic_DNA"/>
</dbReference>
<feature type="compositionally biased region" description="Low complexity" evidence="1">
    <location>
        <begin position="38"/>
        <end position="47"/>
    </location>
</feature>
<proteinExistence type="predicted"/>
<feature type="transmembrane region" description="Helical" evidence="2">
    <location>
        <begin position="135"/>
        <end position="152"/>
    </location>
</feature>
<keyword evidence="2" id="KW-0812">Transmembrane</keyword>
<keyword evidence="4" id="KW-1185">Reference proteome</keyword>
<dbReference type="Proteomes" id="UP000317303">
    <property type="component" value="Unassembled WGS sequence"/>
</dbReference>
<comment type="caution">
    <text evidence="3">The sequence shown here is derived from an EMBL/GenBank/DDBJ whole genome shotgun (WGS) entry which is preliminary data.</text>
</comment>
<protein>
    <submittedName>
        <fullName evidence="3">Putative membrane protein (TIGR02234 family)</fullName>
    </submittedName>
</protein>
<evidence type="ECO:0000256" key="1">
    <source>
        <dbReference type="SAM" id="MobiDB-lite"/>
    </source>
</evidence>
<evidence type="ECO:0000313" key="3">
    <source>
        <dbReference type="EMBL" id="TWH20020.1"/>
    </source>
</evidence>
<keyword evidence="2" id="KW-1133">Transmembrane helix</keyword>
<feature type="region of interest" description="Disordered" evidence="1">
    <location>
        <begin position="214"/>
        <end position="261"/>
    </location>
</feature>
<evidence type="ECO:0000313" key="4">
    <source>
        <dbReference type="Proteomes" id="UP000317303"/>
    </source>
</evidence>